<proteinExistence type="predicted"/>
<organism evidence="1 2">
    <name type="scientific">Paractinoplanes rhizophilus</name>
    <dbReference type="NCBI Taxonomy" id="1416877"/>
    <lineage>
        <taxon>Bacteria</taxon>
        <taxon>Bacillati</taxon>
        <taxon>Actinomycetota</taxon>
        <taxon>Actinomycetes</taxon>
        <taxon>Micromonosporales</taxon>
        <taxon>Micromonosporaceae</taxon>
        <taxon>Paractinoplanes</taxon>
    </lineage>
</organism>
<gene>
    <name evidence="1" type="ORF">ACFQS1_19920</name>
</gene>
<dbReference type="RefSeq" id="WP_378970359.1">
    <property type="nucleotide sequence ID" value="NZ_JBHTBJ010000013.1"/>
</dbReference>
<evidence type="ECO:0000313" key="1">
    <source>
        <dbReference type="EMBL" id="MFC7276267.1"/>
    </source>
</evidence>
<evidence type="ECO:0000313" key="2">
    <source>
        <dbReference type="Proteomes" id="UP001596548"/>
    </source>
</evidence>
<name>A0ABW2HSV0_9ACTN</name>
<comment type="caution">
    <text evidence="1">The sequence shown here is derived from an EMBL/GenBank/DDBJ whole genome shotgun (WGS) entry which is preliminary data.</text>
</comment>
<reference evidence="2" key="1">
    <citation type="journal article" date="2019" name="Int. J. Syst. Evol. Microbiol.">
        <title>The Global Catalogue of Microorganisms (GCM) 10K type strain sequencing project: providing services to taxonomists for standard genome sequencing and annotation.</title>
        <authorList>
            <consortium name="The Broad Institute Genomics Platform"/>
            <consortium name="The Broad Institute Genome Sequencing Center for Infectious Disease"/>
            <person name="Wu L."/>
            <person name="Ma J."/>
        </authorList>
    </citation>
    <scope>NUCLEOTIDE SEQUENCE [LARGE SCALE GENOMIC DNA]</scope>
    <source>
        <strain evidence="2">XZYJT-10</strain>
    </source>
</reference>
<accession>A0ABW2HSV0</accession>
<protein>
    <submittedName>
        <fullName evidence="1">Uncharacterized protein</fullName>
    </submittedName>
</protein>
<dbReference type="Proteomes" id="UP001596548">
    <property type="component" value="Unassembled WGS sequence"/>
</dbReference>
<dbReference type="EMBL" id="JBHTBJ010000013">
    <property type="protein sequence ID" value="MFC7276267.1"/>
    <property type="molecule type" value="Genomic_DNA"/>
</dbReference>
<keyword evidence="2" id="KW-1185">Reference proteome</keyword>
<sequence length="164" mass="17775">MNRAEMTRRVLLLEAARDQIDAKARALREDLNADARAEYEEQGSAQTWRFDIGTWSQGISKEAPVVEDPSVFAAWVKGRWPSEVMEVVNPAFQRALLARLTPMGESVVDQRTGELVPGLAVRPGGVPLTLRFKPNGDALAVADQHAAQLVAEVTAALGVTDAQG</sequence>